<keyword evidence="2" id="KW-1133">Transmembrane helix</keyword>
<reference evidence="3" key="1">
    <citation type="journal article" date="2023" name="Mol. Phylogenet. Evol.">
        <title>Genome-scale phylogeny and comparative genomics of the fungal order Sordariales.</title>
        <authorList>
            <person name="Hensen N."/>
            <person name="Bonometti L."/>
            <person name="Westerberg I."/>
            <person name="Brannstrom I.O."/>
            <person name="Guillou S."/>
            <person name="Cros-Aarteil S."/>
            <person name="Calhoun S."/>
            <person name="Haridas S."/>
            <person name="Kuo A."/>
            <person name="Mondo S."/>
            <person name="Pangilinan J."/>
            <person name="Riley R."/>
            <person name="LaButti K."/>
            <person name="Andreopoulos B."/>
            <person name="Lipzen A."/>
            <person name="Chen C."/>
            <person name="Yan M."/>
            <person name="Daum C."/>
            <person name="Ng V."/>
            <person name="Clum A."/>
            <person name="Steindorff A."/>
            <person name="Ohm R.A."/>
            <person name="Martin F."/>
            <person name="Silar P."/>
            <person name="Natvig D.O."/>
            <person name="Lalanne C."/>
            <person name="Gautier V."/>
            <person name="Ament-Velasquez S.L."/>
            <person name="Kruys A."/>
            <person name="Hutchinson M.I."/>
            <person name="Powell A.J."/>
            <person name="Barry K."/>
            <person name="Miller A.N."/>
            <person name="Grigoriev I.V."/>
            <person name="Debuchy R."/>
            <person name="Gladieux P."/>
            <person name="Hiltunen Thoren M."/>
            <person name="Johannesson H."/>
        </authorList>
    </citation>
    <scope>NUCLEOTIDE SEQUENCE</scope>
    <source>
        <strain evidence="3">PSN293</strain>
    </source>
</reference>
<dbReference type="Proteomes" id="UP001301769">
    <property type="component" value="Unassembled WGS sequence"/>
</dbReference>
<dbReference type="Pfam" id="PF20246">
    <property type="entry name" value="DUF6601"/>
    <property type="match status" value="1"/>
</dbReference>
<keyword evidence="2" id="KW-0472">Membrane</keyword>
<sequence length="408" mass="46146">MTTPSPNTPPHPQLAAPQSNIPSTTSTVAKSSPVTLTGWAAKVAEKCPFVDGLTVLKAGTEDRYFLKAVDPKKAFLPGQPREPVDKTPSDANRTRIAEYLQHAHLTKEIDSLLKFMRYLFVQTPSFRHIAPLHHQKSRERDIVVDEHPGLHLVWYYQVIFIKPIPAYFFSPSWWAYIQKADKDVFEASLGFMRSYTFLIKYETDYLLACEKHLIPKLLPANLPNTSISNTCNCCQKPTQNEDEKRHPTYEEFSDFLLPFESVSDEECPRRFHYGELRLTRINRTAFITRGKLAYFHIYPQWGQFLNHVLAPVITVFAVSTVVLNSMQVSLAAIDMGPEGSGDTDGWPRFIGLSKWFPIVVMILIAAVVGGGAFALVVVAIKDLLFAEQTRKRKKVDPNAGEKSHGIIW</sequence>
<keyword evidence="4" id="KW-1185">Reference proteome</keyword>
<gene>
    <name evidence="3" type="ORF">QBC37DRAFT_85521</name>
</gene>
<dbReference type="InterPro" id="IPR046536">
    <property type="entry name" value="DUF6601"/>
</dbReference>
<dbReference type="PANTHER" id="PTHR34414:SF1">
    <property type="entry name" value="SUBTILISIN-LIKE SERINE PROTEASE"/>
    <property type="match status" value="1"/>
</dbReference>
<feature type="compositionally biased region" description="Polar residues" evidence="1">
    <location>
        <begin position="16"/>
        <end position="28"/>
    </location>
</feature>
<evidence type="ECO:0000256" key="2">
    <source>
        <dbReference type="SAM" id="Phobius"/>
    </source>
</evidence>
<feature type="compositionally biased region" description="Pro residues" evidence="1">
    <location>
        <begin position="1"/>
        <end position="12"/>
    </location>
</feature>
<name>A0AAN6XYG2_9PEZI</name>
<comment type="caution">
    <text evidence="3">The sequence shown here is derived from an EMBL/GenBank/DDBJ whole genome shotgun (WGS) entry which is preliminary data.</text>
</comment>
<proteinExistence type="predicted"/>
<keyword evidence="2" id="KW-0812">Transmembrane</keyword>
<dbReference type="AlphaFoldDB" id="A0AAN6XYG2"/>
<feature type="transmembrane region" description="Helical" evidence="2">
    <location>
        <begin position="355"/>
        <end position="384"/>
    </location>
</feature>
<reference evidence="3" key="2">
    <citation type="submission" date="2023-05" db="EMBL/GenBank/DDBJ databases">
        <authorList>
            <consortium name="Lawrence Berkeley National Laboratory"/>
            <person name="Steindorff A."/>
            <person name="Hensen N."/>
            <person name="Bonometti L."/>
            <person name="Westerberg I."/>
            <person name="Brannstrom I.O."/>
            <person name="Guillou S."/>
            <person name="Cros-Aarteil S."/>
            <person name="Calhoun S."/>
            <person name="Haridas S."/>
            <person name="Kuo A."/>
            <person name="Mondo S."/>
            <person name="Pangilinan J."/>
            <person name="Riley R."/>
            <person name="Labutti K."/>
            <person name="Andreopoulos B."/>
            <person name="Lipzen A."/>
            <person name="Chen C."/>
            <person name="Yanf M."/>
            <person name="Daum C."/>
            <person name="Ng V."/>
            <person name="Clum A."/>
            <person name="Ohm R."/>
            <person name="Martin F."/>
            <person name="Silar P."/>
            <person name="Natvig D."/>
            <person name="Lalanne C."/>
            <person name="Gautier V."/>
            <person name="Ament-Velasquez S.L."/>
            <person name="Kruys A."/>
            <person name="Hutchinson M.I."/>
            <person name="Powell A.J."/>
            <person name="Barry K."/>
            <person name="Miller A.N."/>
            <person name="Grigoriev I.V."/>
            <person name="Debuchy R."/>
            <person name="Gladieux P."/>
            <person name="Thoren M.H."/>
            <person name="Johannesson H."/>
        </authorList>
    </citation>
    <scope>NUCLEOTIDE SEQUENCE</scope>
    <source>
        <strain evidence="3">PSN293</strain>
    </source>
</reference>
<organism evidence="3 4">
    <name type="scientific">Rhypophila decipiens</name>
    <dbReference type="NCBI Taxonomy" id="261697"/>
    <lineage>
        <taxon>Eukaryota</taxon>
        <taxon>Fungi</taxon>
        <taxon>Dikarya</taxon>
        <taxon>Ascomycota</taxon>
        <taxon>Pezizomycotina</taxon>
        <taxon>Sordariomycetes</taxon>
        <taxon>Sordariomycetidae</taxon>
        <taxon>Sordariales</taxon>
        <taxon>Naviculisporaceae</taxon>
        <taxon>Rhypophila</taxon>
    </lineage>
</organism>
<accession>A0AAN6XYG2</accession>
<protein>
    <submittedName>
        <fullName evidence="3">Uncharacterized protein</fullName>
    </submittedName>
</protein>
<evidence type="ECO:0000313" key="4">
    <source>
        <dbReference type="Proteomes" id="UP001301769"/>
    </source>
</evidence>
<feature type="region of interest" description="Disordered" evidence="1">
    <location>
        <begin position="1"/>
        <end position="28"/>
    </location>
</feature>
<dbReference type="PANTHER" id="PTHR34414">
    <property type="entry name" value="HET DOMAIN-CONTAINING PROTEIN-RELATED"/>
    <property type="match status" value="1"/>
</dbReference>
<dbReference type="EMBL" id="MU858267">
    <property type="protein sequence ID" value="KAK4207905.1"/>
    <property type="molecule type" value="Genomic_DNA"/>
</dbReference>
<evidence type="ECO:0000256" key="1">
    <source>
        <dbReference type="SAM" id="MobiDB-lite"/>
    </source>
</evidence>
<evidence type="ECO:0000313" key="3">
    <source>
        <dbReference type="EMBL" id="KAK4207905.1"/>
    </source>
</evidence>